<accession>A0AAD5VK30</accession>
<dbReference type="AlphaFoldDB" id="A0AAD5VK30"/>
<feature type="region of interest" description="Disordered" evidence="2">
    <location>
        <begin position="214"/>
        <end position="242"/>
    </location>
</feature>
<organism evidence="4 5">
    <name type="scientific">Leucocoprinus birnbaumii</name>
    <dbReference type="NCBI Taxonomy" id="56174"/>
    <lineage>
        <taxon>Eukaryota</taxon>
        <taxon>Fungi</taxon>
        <taxon>Dikarya</taxon>
        <taxon>Basidiomycota</taxon>
        <taxon>Agaricomycotina</taxon>
        <taxon>Agaricomycetes</taxon>
        <taxon>Agaricomycetidae</taxon>
        <taxon>Agaricales</taxon>
        <taxon>Agaricineae</taxon>
        <taxon>Agaricaceae</taxon>
        <taxon>Leucocoprinus</taxon>
    </lineage>
</organism>
<feature type="compositionally biased region" description="Basic and acidic residues" evidence="2">
    <location>
        <begin position="96"/>
        <end position="105"/>
    </location>
</feature>
<feature type="compositionally biased region" description="Basic and acidic residues" evidence="2">
    <location>
        <begin position="1"/>
        <end position="10"/>
    </location>
</feature>
<dbReference type="GO" id="GO:0008270">
    <property type="term" value="F:zinc ion binding"/>
    <property type="evidence" value="ECO:0007669"/>
    <property type="project" value="UniProtKB-KW"/>
</dbReference>
<evidence type="ECO:0000313" key="4">
    <source>
        <dbReference type="EMBL" id="KAJ3562343.1"/>
    </source>
</evidence>
<feature type="compositionally biased region" description="Low complexity" evidence="2">
    <location>
        <begin position="14"/>
        <end position="41"/>
    </location>
</feature>
<evidence type="ECO:0000259" key="3">
    <source>
        <dbReference type="PROSITE" id="PS50103"/>
    </source>
</evidence>
<keyword evidence="1" id="KW-0862">Zinc</keyword>
<feature type="compositionally biased region" description="Polar residues" evidence="2">
    <location>
        <begin position="1062"/>
        <end position="1077"/>
    </location>
</feature>
<dbReference type="InterPro" id="IPR000571">
    <property type="entry name" value="Znf_CCCH"/>
</dbReference>
<evidence type="ECO:0000256" key="1">
    <source>
        <dbReference type="PROSITE-ProRule" id="PRU00723"/>
    </source>
</evidence>
<proteinExistence type="predicted"/>
<evidence type="ECO:0000313" key="5">
    <source>
        <dbReference type="Proteomes" id="UP001213000"/>
    </source>
</evidence>
<keyword evidence="5" id="KW-1185">Reference proteome</keyword>
<sequence>MPSTHIKEESETVSALLSPPTTPSSFTFSSSSSPGLPPKTSRTSPPLSKCGRNRPRPYPPTKPALKKDPESQSHLQAMQWPHSTPMRGTSRPISAADRRLSTTEGDRQAAFDMNSASFMMQGSSLIGAIGEASEAQYARVPPLYNNSMGWSAPDSMPMMPGNPDYPGVPGHSALYPPLSGSEYGALDARNSPESIAPNSPSYYAQATESGYMNLPYRANSTSGSSGSQSPYSREDPESEVRRLRKKVKELQQNLIEARSAVPSGASVPVSVSPAFRSGWKRRTDARKKLFCSLNRAGNALCAWHDSRRERRQFPPRNAPPGMLNCGCTHEEALFEESLSRHGVGGYLPGESVRMDPELRRPLLRLLQQRYGYKDGDFDYDPQSMEWYNEQDPESWERQALSGSSFIALLALFPWSEAFLWSSQVARKDTELGMLEQLSDKPDCFRIAAKNIRSQCTETDMDADQRVASQCCTATIAKLAAYTHFSWWRSASIAMTLCEIATGNHYSIPLECQSFYYAPSSVSSQVSPMPVDAAKASQCVEWVTGHYDMFSELALMVIRYSGYLREMPQLCYAFRRWNEIDGTYKTLRSRVRGSDLAKNLYQNATLENIAIIRILSAREQKFNDAFGAWKKGIQALTTRLDRSVDRFDGLYSLISAKVYEAAGDATTIMRTETERFIAFRRQADDRMRDIVGGLPLRGLSIHMSINLQMFNNLQEFVHTHAGHMETVKTDMKLYARDIQDELVELITANSDGQSRKNPWNNGKSRNYSLMNSNLLSDEVPDFEQELTKEQLSQKIVRDNRDVVEIVGGLLVQTDALQHQHSLMFSQFSKLSGKTIELTQSTHNAILEVNNSFIELKAVLDQEQHSRSRYFWESCAMWVLERLLQFDASSAEELLRLPMLGGLVTFVGALSSVLRIVISITMDVHNMIFSASSGGLYCTWHGSVHEESVHRGQLLSPPSPDEQVLAPLSPPHLLPINEVQIISTMTLGPMALSPPPNLPPRLAALHHPSAAHTQAREPQFNQLPPPYGSQMLNQSLNSISGSSPKSFTSVEVLRDRTFRLIYPDNTSVTSSTPSFGSEGQRTQTAPQQPTQRPPREQFTAFGIPAYPTLARYNEICMQFINSRAWCHHGYKCFRIHPLDKEPYRRKMRNALALDGVPPPSKSPSEQKEDEPSVCGSSPFRNASRRMGLNWRMDGSFKS</sequence>
<keyword evidence="1" id="KW-0479">Metal-binding</keyword>
<feature type="region of interest" description="Disordered" evidence="2">
    <location>
        <begin position="1150"/>
        <end position="1180"/>
    </location>
</feature>
<feature type="compositionally biased region" description="Low complexity" evidence="2">
    <location>
        <begin position="220"/>
        <end position="231"/>
    </location>
</feature>
<feature type="domain" description="C3H1-type" evidence="3">
    <location>
        <begin position="1108"/>
        <end position="1137"/>
    </location>
</feature>
<dbReference type="Proteomes" id="UP001213000">
    <property type="component" value="Unassembled WGS sequence"/>
</dbReference>
<feature type="region of interest" description="Disordered" evidence="2">
    <location>
        <begin position="1"/>
        <end position="105"/>
    </location>
</feature>
<reference evidence="4" key="1">
    <citation type="submission" date="2022-07" db="EMBL/GenBank/DDBJ databases">
        <title>Genome Sequence of Leucocoprinus birnbaumii.</title>
        <authorList>
            <person name="Buettner E."/>
        </authorList>
    </citation>
    <scope>NUCLEOTIDE SEQUENCE</scope>
    <source>
        <strain evidence="4">VT141</strain>
    </source>
</reference>
<feature type="compositionally biased region" description="Low complexity" evidence="2">
    <location>
        <begin position="1078"/>
        <end position="1088"/>
    </location>
</feature>
<protein>
    <recommendedName>
        <fullName evidence="3">C3H1-type domain-containing protein</fullName>
    </recommendedName>
</protein>
<feature type="zinc finger region" description="C3H1-type" evidence="1">
    <location>
        <begin position="1108"/>
        <end position="1137"/>
    </location>
</feature>
<evidence type="ECO:0000256" key="2">
    <source>
        <dbReference type="SAM" id="MobiDB-lite"/>
    </source>
</evidence>
<feature type="region of interest" description="Disordered" evidence="2">
    <location>
        <begin position="1062"/>
        <end position="1093"/>
    </location>
</feature>
<dbReference type="EMBL" id="JANIEX010000881">
    <property type="protein sequence ID" value="KAJ3562343.1"/>
    <property type="molecule type" value="Genomic_DNA"/>
</dbReference>
<comment type="caution">
    <text evidence="4">The sequence shown here is derived from an EMBL/GenBank/DDBJ whole genome shotgun (WGS) entry which is preliminary data.</text>
</comment>
<gene>
    <name evidence="4" type="ORF">NP233_g9636</name>
</gene>
<dbReference type="PROSITE" id="PS50103">
    <property type="entry name" value="ZF_C3H1"/>
    <property type="match status" value="1"/>
</dbReference>
<name>A0AAD5VK30_9AGAR</name>
<feature type="compositionally biased region" description="Basic and acidic residues" evidence="2">
    <location>
        <begin position="232"/>
        <end position="241"/>
    </location>
</feature>
<keyword evidence="1" id="KW-0863">Zinc-finger</keyword>